<dbReference type="PANTHER" id="PTHR43151:SF1">
    <property type="entry name" value="SSR2333 PROTEIN"/>
    <property type="match status" value="1"/>
</dbReference>
<feature type="domain" description="Ferrous iron transporter FeoA-like" evidence="2">
    <location>
        <begin position="5"/>
        <end position="77"/>
    </location>
</feature>
<dbReference type="InterPro" id="IPR038157">
    <property type="entry name" value="FeoA_core_dom"/>
</dbReference>
<dbReference type="PANTHER" id="PTHR43151">
    <property type="entry name" value="FEOA FAMILY PROTEIN"/>
    <property type="match status" value="1"/>
</dbReference>
<accession>A0A1F2P997</accession>
<dbReference type="InterPro" id="IPR008988">
    <property type="entry name" value="Transcriptional_repressor_C"/>
</dbReference>
<reference evidence="3" key="1">
    <citation type="submission" date="2016-05" db="EMBL/GenBank/DDBJ databases">
        <title>Microbial consortia oxidize butane by reversing methanogenesis.</title>
        <authorList>
            <person name="Laso-Perez R."/>
            <person name="Richter M."/>
            <person name="Wegener G."/>
            <person name="Musat F."/>
        </authorList>
    </citation>
    <scope>NUCLEOTIDE SEQUENCE [LARGE SCALE GENOMIC DNA]</scope>
    <source>
        <strain evidence="3">BOX2</strain>
    </source>
</reference>
<dbReference type="InterPro" id="IPR053184">
    <property type="entry name" value="FeoA-like"/>
</dbReference>
<protein>
    <submittedName>
        <fullName evidence="3">Ferrous iron transporter, FeoA subunit domain protein</fullName>
    </submittedName>
</protein>
<evidence type="ECO:0000313" key="3">
    <source>
        <dbReference type="EMBL" id="OFV67562.1"/>
    </source>
</evidence>
<keyword evidence="4" id="KW-1185">Reference proteome</keyword>
<dbReference type="SMART" id="SM00899">
    <property type="entry name" value="FeoA"/>
    <property type="match status" value="1"/>
</dbReference>
<dbReference type="Pfam" id="PF04023">
    <property type="entry name" value="FeoA"/>
    <property type="match status" value="1"/>
</dbReference>
<keyword evidence="1" id="KW-0408">Iron</keyword>
<dbReference type="InterPro" id="IPR007167">
    <property type="entry name" value="Fe-transptr_FeoA-like"/>
</dbReference>
<dbReference type="Proteomes" id="UP000186940">
    <property type="component" value="Unassembled WGS sequence"/>
</dbReference>
<organism evidence="3 4">
    <name type="scientific">Candidatus Syntropharchaeum caldarium</name>
    <dbReference type="NCBI Taxonomy" id="1838285"/>
    <lineage>
        <taxon>Archaea</taxon>
        <taxon>Methanobacteriati</taxon>
        <taxon>Methanobacteriota</taxon>
        <taxon>Stenosarchaea group</taxon>
        <taxon>Methanomicrobia</taxon>
        <taxon>Methanosarcinales</taxon>
        <taxon>ANME-2 cluster</taxon>
        <taxon>Candidatus Syntropharchaeum</taxon>
    </lineage>
</organism>
<sequence length="78" mass="8574">MTGERLLTEFNPGEVGRVKKITGGHGIQHNIRSMGIREGKILRVMTRQPLRGPIVIEVDGMRIAIGRGMAKKIILGDV</sequence>
<evidence type="ECO:0000259" key="2">
    <source>
        <dbReference type="SMART" id="SM00899"/>
    </source>
</evidence>
<gene>
    <name evidence="3" type="ORF">SCAL_001480</name>
</gene>
<evidence type="ECO:0000256" key="1">
    <source>
        <dbReference type="ARBA" id="ARBA00023004"/>
    </source>
</evidence>
<dbReference type="AlphaFoldDB" id="A0A1F2P997"/>
<evidence type="ECO:0000313" key="4">
    <source>
        <dbReference type="Proteomes" id="UP000186940"/>
    </source>
</evidence>
<dbReference type="GO" id="GO:0046914">
    <property type="term" value="F:transition metal ion binding"/>
    <property type="evidence" value="ECO:0007669"/>
    <property type="project" value="InterPro"/>
</dbReference>
<dbReference type="SUPFAM" id="SSF50037">
    <property type="entry name" value="C-terminal domain of transcriptional repressors"/>
    <property type="match status" value="1"/>
</dbReference>
<name>A0A1F2P997_9EURY</name>
<proteinExistence type="predicted"/>
<comment type="caution">
    <text evidence="3">The sequence shown here is derived from an EMBL/GenBank/DDBJ whole genome shotgun (WGS) entry which is preliminary data.</text>
</comment>
<dbReference type="EMBL" id="LYOS01000004">
    <property type="protein sequence ID" value="OFV67562.1"/>
    <property type="molecule type" value="Genomic_DNA"/>
</dbReference>
<dbReference type="Gene3D" id="2.30.30.90">
    <property type="match status" value="1"/>
</dbReference>
<dbReference type="STRING" id="1838285.SCAL_001480"/>